<dbReference type="RefSeq" id="WP_169463483.1">
    <property type="nucleotide sequence ID" value="NZ_JABBGG010000001.1"/>
</dbReference>
<feature type="domain" description="Anti sigma-E protein RseA N-terminal" evidence="2">
    <location>
        <begin position="8"/>
        <end position="88"/>
    </location>
</feature>
<evidence type="ECO:0000313" key="4">
    <source>
        <dbReference type="Proteomes" id="UP000583752"/>
    </source>
</evidence>
<feature type="compositionally biased region" description="Low complexity" evidence="1">
    <location>
        <begin position="80"/>
        <end position="99"/>
    </location>
</feature>
<name>A0A848HHY8_9BURK</name>
<dbReference type="Proteomes" id="UP000583752">
    <property type="component" value="Unassembled WGS sequence"/>
</dbReference>
<reference evidence="3 4" key="1">
    <citation type="submission" date="2020-04" db="EMBL/GenBank/DDBJ databases">
        <title>Massilia sp. RP-1-19 isolated from soil.</title>
        <authorList>
            <person name="Dahal R.H."/>
        </authorList>
    </citation>
    <scope>NUCLEOTIDE SEQUENCE [LARGE SCALE GENOMIC DNA]</scope>
    <source>
        <strain evidence="3 4">RP-1-19</strain>
    </source>
</reference>
<feature type="region of interest" description="Disordered" evidence="1">
    <location>
        <begin position="75"/>
        <end position="109"/>
    </location>
</feature>
<dbReference type="InterPro" id="IPR036147">
    <property type="entry name" value="Anti-sigma_E_RseA_N_sf"/>
</dbReference>
<dbReference type="EMBL" id="JABBGG010000001">
    <property type="protein sequence ID" value="NML59779.1"/>
    <property type="molecule type" value="Genomic_DNA"/>
</dbReference>
<dbReference type="Gene3D" id="1.10.10.880">
    <property type="entry name" value="Anti sigma-E protein RseA, N-terminal domain"/>
    <property type="match status" value="1"/>
</dbReference>
<protein>
    <submittedName>
        <fullName evidence="3">Sigma-E factor negative regulatory protein</fullName>
    </submittedName>
</protein>
<proteinExistence type="predicted"/>
<dbReference type="AlphaFoldDB" id="A0A848HHY8"/>
<evidence type="ECO:0000259" key="2">
    <source>
        <dbReference type="Pfam" id="PF03872"/>
    </source>
</evidence>
<comment type="caution">
    <text evidence="3">The sequence shown here is derived from an EMBL/GenBank/DDBJ whole genome shotgun (WGS) entry which is preliminary data.</text>
</comment>
<dbReference type="InterPro" id="IPR005572">
    <property type="entry name" value="Anti-sigma_E_RseA_N"/>
</dbReference>
<dbReference type="SUPFAM" id="SSF89069">
    <property type="entry name" value="N-terminal, cytoplasmic domain of anti-sigmaE factor RseA"/>
    <property type="match status" value="1"/>
</dbReference>
<evidence type="ECO:0000313" key="3">
    <source>
        <dbReference type="EMBL" id="NML59779.1"/>
    </source>
</evidence>
<keyword evidence="4" id="KW-1185">Reference proteome</keyword>
<dbReference type="GO" id="GO:0016989">
    <property type="term" value="F:sigma factor antagonist activity"/>
    <property type="evidence" value="ECO:0007669"/>
    <property type="project" value="InterPro"/>
</dbReference>
<dbReference type="Pfam" id="PF03872">
    <property type="entry name" value="RseA_N"/>
    <property type="match status" value="1"/>
</dbReference>
<gene>
    <name evidence="3" type="ORF">HHL21_01465</name>
</gene>
<accession>A0A848HHY8</accession>
<sequence>MDTHKKIREHISALSDGALPAADLELAFAALQGADGQHAWNTYFRIGDELRAQATPGLSEGFAERLAERLAAEPAHTRRVAATGAAAPARAADGTPAEASSKPAIISAP</sequence>
<organism evidence="3 4">
    <name type="scientific">Massilia polaris</name>
    <dbReference type="NCBI Taxonomy" id="2728846"/>
    <lineage>
        <taxon>Bacteria</taxon>
        <taxon>Pseudomonadati</taxon>
        <taxon>Pseudomonadota</taxon>
        <taxon>Betaproteobacteria</taxon>
        <taxon>Burkholderiales</taxon>
        <taxon>Oxalobacteraceae</taxon>
        <taxon>Telluria group</taxon>
        <taxon>Massilia</taxon>
    </lineage>
</organism>
<evidence type="ECO:0000256" key="1">
    <source>
        <dbReference type="SAM" id="MobiDB-lite"/>
    </source>
</evidence>